<keyword evidence="2" id="KW-0732">Signal</keyword>
<protein>
    <recommendedName>
        <fullName evidence="3">DUF4124 domain-containing protein</fullName>
    </recommendedName>
</protein>
<organism evidence="4 5">
    <name type="scientific">Pseudazoarcus pumilus</name>
    <dbReference type="NCBI Taxonomy" id="2067960"/>
    <lineage>
        <taxon>Bacteria</taxon>
        <taxon>Pseudomonadati</taxon>
        <taxon>Pseudomonadota</taxon>
        <taxon>Betaproteobacteria</taxon>
        <taxon>Rhodocyclales</taxon>
        <taxon>Zoogloeaceae</taxon>
        <taxon>Pseudazoarcus</taxon>
    </lineage>
</organism>
<reference evidence="4 5" key="1">
    <citation type="submission" date="2018-01" db="EMBL/GenBank/DDBJ databases">
        <authorList>
            <person name="Fu G.-Y."/>
        </authorList>
    </citation>
    <scope>NUCLEOTIDE SEQUENCE [LARGE SCALE GENOMIC DNA]</scope>
    <source>
        <strain evidence="4 5">SY39</strain>
    </source>
</reference>
<feature type="domain" description="DUF4124" evidence="3">
    <location>
        <begin position="9"/>
        <end position="61"/>
    </location>
</feature>
<evidence type="ECO:0000259" key="3">
    <source>
        <dbReference type="Pfam" id="PF13511"/>
    </source>
</evidence>
<evidence type="ECO:0000313" key="5">
    <source>
        <dbReference type="Proteomes" id="UP000242205"/>
    </source>
</evidence>
<keyword evidence="5" id="KW-1185">Reference proteome</keyword>
<feature type="region of interest" description="Disordered" evidence="1">
    <location>
        <begin position="78"/>
        <end position="98"/>
    </location>
</feature>
<evidence type="ECO:0000256" key="1">
    <source>
        <dbReference type="SAM" id="MobiDB-lite"/>
    </source>
</evidence>
<gene>
    <name evidence="4" type="ORF">C0099_10000</name>
</gene>
<dbReference type="RefSeq" id="WP_102247297.1">
    <property type="nucleotide sequence ID" value="NZ_CP025682.1"/>
</dbReference>
<dbReference type="Pfam" id="PF13511">
    <property type="entry name" value="DUF4124"/>
    <property type="match status" value="1"/>
</dbReference>
<sequence length="168" mass="18835">MNRFILTLALALALATSAQAQIFRCDDGKGGTLYTQQPCEDGAQVVDPGPNAELAEGAREAALRREIEQLREDIRRLEEQRAAAPYDGPDYGRSESDLRADQASSYACKQAMRSYEISANSIKRADVEQKRVAMYAACGMREPDRHIDPYDDRYRDPYRRGGTTVIVR</sequence>
<dbReference type="AlphaFoldDB" id="A0A2I6S7N3"/>
<feature type="chain" id="PRO_5014382201" description="DUF4124 domain-containing protein" evidence="2">
    <location>
        <begin position="21"/>
        <end position="168"/>
    </location>
</feature>
<dbReference type="InterPro" id="IPR025392">
    <property type="entry name" value="DUF4124"/>
</dbReference>
<evidence type="ECO:0000256" key="2">
    <source>
        <dbReference type="SAM" id="SignalP"/>
    </source>
</evidence>
<accession>A0A2I6S7N3</accession>
<evidence type="ECO:0000313" key="4">
    <source>
        <dbReference type="EMBL" id="AUN95231.1"/>
    </source>
</evidence>
<feature type="signal peptide" evidence="2">
    <location>
        <begin position="1"/>
        <end position="20"/>
    </location>
</feature>
<dbReference type="KEGG" id="atw:C0099_10000"/>
<dbReference type="Proteomes" id="UP000242205">
    <property type="component" value="Chromosome"/>
</dbReference>
<name>A0A2I6S7N3_9RHOO</name>
<dbReference type="EMBL" id="CP025682">
    <property type="protein sequence ID" value="AUN95231.1"/>
    <property type="molecule type" value="Genomic_DNA"/>
</dbReference>
<proteinExistence type="predicted"/>